<dbReference type="AlphaFoldDB" id="A0A172ZCR2"/>
<dbReference type="InterPro" id="IPR004307">
    <property type="entry name" value="TspO_MBR"/>
</dbReference>
<feature type="transmembrane region" description="Helical" evidence="6">
    <location>
        <begin position="109"/>
        <end position="126"/>
    </location>
</feature>
<dbReference type="Pfam" id="PF03073">
    <property type="entry name" value="TspO_MBR"/>
    <property type="match status" value="1"/>
</dbReference>
<evidence type="ECO:0008006" key="9">
    <source>
        <dbReference type="Google" id="ProtNLM"/>
    </source>
</evidence>
<evidence type="ECO:0000256" key="1">
    <source>
        <dbReference type="ARBA" id="ARBA00004141"/>
    </source>
</evidence>
<sequence length="252" mass="28725">MAKLNIYRWLNVLGIVGVLIVNYMASALTLFGRDTGDISDQYELYITPAGYAFSIWSLIYVLLIGFIIYQFRNTDESRESVEAIGPWLFLNSLCNMGWLMLWHSLELEWGVLVIALLLVTLIIPYLRIRKIVQPTMAQILLVKLPYSIYMGWVSIATILNTGIALNKNQWDGFGLSPTVWSVIALVGGALLAIIISYRFRDSIYPLVFVWAYIAIAVKHPDLPVTHWTALIAAILLFVYAIWIFFVRNKSRD</sequence>
<dbReference type="KEGG" id="pbv:AR543_05015"/>
<dbReference type="Gene3D" id="1.20.1260.100">
    <property type="entry name" value="TspO/MBR protein"/>
    <property type="match status" value="1"/>
</dbReference>
<keyword evidence="3 6" id="KW-0812">Transmembrane</keyword>
<dbReference type="RefSeq" id="WP_060532367.1">
    <property type="nucleotide sequence ID" value="NZ_CP013023.1"/>
</dbReference>
<feature type="transmembrane region" description="Helical" evidence="6">
    <location>
        <begin position="146"/>
        <end position="165"/>
    </location>
</feature>
<proteinExistence type="inferred from homology"/>
<dbReference type="PANTHER" id="PTHR33802:SF1">
    <property type="entry name" value="XK-RELATED PROTEIN"/>
    <property type="match status" value="1"/>
</dbReference>
<reference evidence="7 8" key="2">
    <citation type="journal article" date="2016" name="Int. J. Syst. Evol. Microbiol.">
        <title>Paenibacillus bovis sp. nov., isolated from raw yak (Bos grunniens) milk.</title>
        <authorList>
            <person name="Gao C."/>
            <person name="Han J."/>
            <person name="Liu Z."/>
            <person name="Xu X."/>
            <person name="Hang F."/>
            <person name="Wu Z."/>
        </authorList>
    </citation>
    <scope>NUCLEOTIDE SEQUENCE [LARGE SCALE GENOMIC DNA]</scope>
    <source>
        <strain evidence="7 8">BD3526</strain>
    </source>
</reference>
<organism evidence="7 8">
    <name type="scientific">Paenibacillus bovis</name>
    <dbReference type="NCBI Taxonomy" id="1616788"/>
    <lineage>
        <taxon>Bacteria</taxon>
        <taxon>Bacillati</taxon>
        <taxon>Bacillota</taxon>
        <taxon>Bacilli</taxon>
        <taxon>Bacillales</taxon>
        <taxon>Paenibacillaceae</taxon>
        <taxon>Paenibacillus</taxon>
    </lineage>
</organism>
<feature type="transmembrane region" description="Helical" evidence="6">
    <location>
        <begin position="51"/>
        <end position="71"/>
    </location>
</feature>
<dbReference type="Proteomes" id="UP000078148">
    <property type="component" value="Chromosome"/>
</dbReference>
<dbReference type="GO" id="GO:0016020">
    <property type="term" value="C:membrane"/>
    <property type="evidence" value="ECO:0007669"/>
    <property type="project" value="UniProtKB-SubCell"/>
</dbReference>
<feature type="transmembrane region" description="Helical" evidence="6">
    <location>
        <begin position="226"/>
        <end position="246"/>
    </location>
</feature>
<accession>A0A172ZCR2</accession>
<evidence type="ECO:0000313" key="8">
    <source>
        <dbReference type="Proteomes" id="UP000078148"/>
    </source>
</evidence>
<gene>
    <name evidence="7" type="ORF">AR543_05015</name>
</gene>
<evidence type="ECO:0000256" key="3">
    <source>
        <dbReference type="ARBA" id="ARBA00022692"/>
    </source>
</evidence>
<evidence type="ECO:0000313" key="7">
    <source>
        <dbReference type="EMBL" id="ANF95435.1"/>
    </source>
</evidence>
<dbReference type="STRING" id="1616788.AR543_05015"/>
<dbReference type="EMBL" id="CP013023">
    <property type="protein sequence ID" value="ANF95435.1"/>
    <property type="molecule type" value="Genomic_DNA"/>
</dbReference>
<reference evidence="8" key="1">
    <citation type="submission" date="2015-10" db="EMBL/GenBank/DDBJ databases">
        <title>Genome of Paenibacillus bovis sp. nov.</title>
        <authorList>
            <person name="Wu Z."/>
            <person name="Gao C."/>
            <person name="Liu Z."/>
            <person name="Zheng H."/>
        </authorList>
    </citation>
    <scope>NUCLEOTIDE SEQUENCE [LARGE SCALE GENOMIC DNA]</scope>
    <source>
        <strain evidence="8">BD3526</strain>
    </source>
</reference>
<evidence type="ECO:0000256" key="5">
    <source>
        <dbReference type="ARBA" id="ARBA00023136"/>
    </source>
</evidence>
<name>A0A172ZCR2_9BACL</name>
<feature type="transmembrane region" description="Helical" evidence="6">
    <location>
        <begin position="202"/>
        <end position="220"/>
    </location>
</feature>
<evidence type="ECO:0000256" key="4">
    <source>
        <dbReference type="ARBA" id="ARBA00022989"/>
    </source>
</evidence>
<protein>
    <recommendedName>
        <fullName evidence="9">Tryptophan-rich sensory protein</fullName>
    </recommendedName>
</protein>
<dbReference type="OrthoDB" id="5189031at2"/>
<comment type="subcellular location">
    <subcellularLocation>
        <location evidence="1">Membrane</location>
        <topology evidence="1">Multi-pass membrane protein</topology>
    </subcellularLocation>
</comment>
<feature type="transmembrane region" description="Helical" evidence="6">
    <location>
        <begin position="83"/>
        <end position="103"/>
    </location>
</feature>
<keyword evidence="5 6" id="KW-0472">Membrane</keyword>
<feature type="transmembrane region" description="Helical" evidence="6">
    <location>
        <begin position="177"/>
        <end position="195"/>
    </location>
</feature>
<evidence type="ECO:0000256" key="2">
    <source>
        <dbReference type="ARBA" id="ARBA00007524"/>
    </source>
</evidence>
<feature type="transmembrane region" description="Helical" evidence="6">
    <location>
        <begin position="12"/>
        <end position="31"/>
    </location>
</feature>
<dbReference type="InterPro" id="IPR038330">
    <property type="entry name" value="TspO/MBR-related_sf"/>
</dbReference>
<evidence type="ECO:0000256" key="6">
    <source>
        <dbReference type="SAM" id="Phobius"/>
    </source>
</evidence>
<comment type="similarity">
    <text evidence="2">Belongs to the TspO/BZRP family.</text>
</comment>
<dbReference type="PANTHER" id="PTHR33802">
    <property type="entry name" value="SI:CH211-161H7.5-RELATED"/>
    <property type="match status" value="1"/>
</dbReference>
<keyword evidence="8" id="KW-1185">Reference proteome</keyword>
<keyword evidence="4 6" id="KW-1133">Transmembrane helix</keyword>